<evidence type="ECO:0000313" key="1">
    <source>
        <dbReference type="EMBL" id="KHF40724.1"/>
    </source>
</evidence>
<gene>
    <name evidence="1" type="ORF">LQ50_08025</name>
</gene>
<dbReference type="RefSeq" id="WP_034627739.1">
    <property type="nucleotide sequence ID" value="NZ_JRJU01000007.1"/>
</dbReference>
<protein>
    <submittedName>
        <fullName evidence="1">Uncharacterized protein</fullName>
    </submittedName>
</protein>
<organism evidence="1 2">
    <name type="scientific">Halalkalibacter okhensis</name>
    <dbReference type="NCBI Taxonomy" id="333138"/>
    <lineage>
        <taxon>Bacteria</taxon>
        <taxon>Bacillati</taxon>
        <taxon>Bacillota</taxon>
        <taxon>Bacilli</taxon>
        <taxon>Bacillales</taxon>
        <taxon>Bacillaceae</taxon>
        <taxon>Halalkalibacter</taxon>
    </lineage>
</organism>
<evidence type="ECO:0000313" key="2">
    <source>
        <dbReference type="Proteomes" id="UP000030832"/>
    </source>
</evidence>
<dbReference type="EMBL" id="JRJU01000007">
    <property type="protein sequence ID" value="KHF40724.1"/>
    <property type="molecule type" value="Genomic_DNA"/>
</dbReference>
<accession>A0A0B0IKY6</accession>
<name>A0A0B0IKY6_9BACI</name>
<dbReference type="OrthoDB" id="9841625at2"/>
<dbReference type="Proteomes" id="UP000030832">
    <property type="component" value="Unassembled WGS sequence"/>
</dbReference>
<proteinExistence type="predicted"/>
<keyword evidence="2" id="KW-1185">Reference proteome</keyword>
<reference evidence="1 2" key="1">
    <citation type="submission" date="2014-09" db="EMBL/GenBank/DDBJ databases">
        <title>Genome sequencing and annotation of Bacillus Okhensis strain Kh10-101T.</title>
        <authorList>
            <person name="Prakash J.S."/>
        </authorList>
    </citation>
    <scope>NUCLEOTIDE SEQUENCE [LARGE SCALE GENOMIC DNA]</scope>
    <source>
        <strain evidence="2">Kh10-101T</strain>
    </source>
</reference>
<sequence length="199" mass="23656">MPYKNTNFTLLHNQQEIPISHYHYGFEHFFEDNVRFTYKGVKVDHGYKPKDDTPDSAAIKLCKTIDHGGKDSLFKFDQLYSELKWLRYRYIILGGKVYNHDETIPHVRKKHIYAVEFKNGKIVRNISNSRFLNGDDEMIIRSVRLSLRSVEHRAREWHKKTGSLPRDKHIEIEHTEKLQEIHKFFEEIGIKMNKDGGIE</sequence>
<dbReference type="AlphaFoldDB" id="A0A0B0IKY6"/>
<dbReference type="STRING" id="333138.LQ50_08025"/>
<comment type="caution">
    <text evidence="1">The sequence shown here is derived from an EMBL/GenBank/DDBJ whole genome shotgun (WGS) entry which is preliminary data.</text>
</comment>